<evidence type="ECO:0000313" key="1">
    <source>
        <dbReference type="EMBL" id="KAK8982342.1"/>
    </source>
</evidence>
<gene>
    <name evidence="1" type="ORF">V6N11_037513</name>
</gene>
<comment type="caution">
    <text evidence="1">The sequence shown here is derived from an EMBL/GenBank/DDBJ whole genome shotgun (WGS) entry which is preliminary data.</text>
</comment>
<name>A0ABR2P1P6_9ROSI</name>
<evidence type="ECO:0000313" key="2">
    <source>
        <dbReference type="Proteomes" id="UP001396334"/>
    </source>
</evidence>
<proteinExistence type="predicted"/>
<accession>A0ABR2P1P6</accession>
<organism evidence="1 2">
    <name type="scientific">Hibiscus sabdariffa</name>
    <name type="common">roselle</name>
    <dbReference type="NCBI Taxonomy" id="183260"/>
    <lineage>
        <taxon>Eukaryota</taxon>
        <taxon>Viridiplantae</taxon>
        <taxon>Streptophyta</taxon>
        <taxon>Embryophyta</taxon>
        <taxon>Tracheophyta</taxon>
        <taxon>Spermatophyta</taxon>
        <taxon>Magnoliopsida</taxon>
        <taxon>eudicotyledons</taxon>
        <taxon>Gunneridae</taxon>
        <taxon>Pentapetalae</taxon>
        <taxon>rosids</taxon>
        <taxon>malvids</taxon>
        <taxon>Malvales</taxon>
        <taxon>Malvaceae</taxon>
        <taxon>Malvoideae</taxon>
        <taxon>Hibiscus</taxon>
    </lineage>
</organism>
<sequence>MFPNSNVIFSWIGYRHSHLLKMGMKSALFRIVDDKRDDVGPLEKFLQLFPLDMRFHLHDLVGSDHLKTAHTPTSVVVRFSNDLI</sequence>
<dbReference type="EMBL" id="JBBPBN010000086">
    <property type="protein sequence ID" value="KAK8982342.1"/>
    <property type="molecule type" value="Genomic_DNA"/>
</dbReference>
<dbReference type="Proteomes" id="UP001396334">
    <property type="component" value="Unassembled WGS sequence"/>
</dbReference>
<reference evidence="1 2" key="1">
    <citation type="journal article" date="2024" name="G3 (Bethesda)">
        <title>Genome assembly of Hibiscus sabdariffa L. provides insights into metabolisms of medicinal natural products.</title>
        <authorList>
            <person name="Kim T."/>
        </authorList>
    </citation>
    <scope>NUCLEOTIDE SEQUENCE [LARGE SCALE GENOMIC DNA]</scope>
    <source>
        <strain evidence="1">TK-2024</strain>
        <tissue evidence="1">Old leaves</tissue>
    </source>
</reference>
<protein>
    <submittedName>
        <fullName evidence="1">Uncharacterized protein</fullName>
    </submittedName>
</protein>
<keyword evidence="2" id="KW-1185">Reference proteome</keyword>